<keyword evidence="2" id="KW-1185">Reference proteome</keyword>
<evidence type="ECO:0000313" key="1">
    <source>
        <dbReference type="EnsemblMetazoa" id="tetur13g00180.1"/>
    </source>
</evidence>
<reference evidence="2" key="1">
    <citation type="submission" date="2011-08" db="EMBL/GenBank/DDBJ databases">
        <authorList>
            <person name="Rombauts S."/>
        </authorList>
    </citation>
    <scope>NUCLEOTIDE SEQUENCE</scope>
    <source>
        <strain evidence="2">London</strain>
    </source>
</reference>
<dbReference type="AlphaFoldDB" id="T1KJJ6"/>
<name>T1KJJ6_TETUR</name>
<organism evidence="1 2">
    <name type="scientific">Tetranychus urticae</name>
    <name type="common">Two-spotted spider mite</name>
    <dbReference type="NCBI Taxonomy" id="32264"/>
    <lineage>
        <taxon>Eukaryota</taxon>
        <taxon>Metazoa</taxon>
        <taxon>Ecdysozoa</taxon>
        <taxon>Arthropoda</taxon>
        <taxon>Chelicerata</taxon>
        <taxon>Arachnida</taxon>
        <taxon>Acari</taxon>
        <taxon>Acariformes</taxon>
        <taxon>Trombidiformes</taxon>
        <taxon>Prostigmata</taxon>
        <taxon>Eleutherengona</taxon>
        <taxon>Raphignathae</taxon>
        <taxon>Tetranychoidea</taxon>
        <taxon>Tetranychidae</taxon>
        <taxon>Tetranychus</taxon>
    </lineage>
</organism>
<dbReference type="HOGENOM" id="CLU_3421549_0_0_1"/>
<proteinExistence type="predicted"/>
<evidence type="ECO:0000313" key="2">
    <source>
        <dbReference type="Proteomes" id="UP000015104"/>
    </source>
</evidence>
<sequence length="24" mass="2743">MILIQKLIKEGFCISGKNSIEKYS</sequence>
<protein>
    <submittedName>
        <fullName evidence="1">Uncharacterized protein</fullName>
    </submittedName>
</protein>
<dbReference type="Proteomes" id="UP000015104">
    <property type="component" value="Unassembled WGS sequence"/>
</dbReference>
<reference evidence="1" key="2">
    <citation type="submission" date="2015-06" db="UniProtKB">
        <authorList>
            <consortium name="EnsemblMetazoa"/>
        </authorList>
    </citation>
    <scope>IDENTIFICATION</scope>
</reference>
<accession>T1KJJ6</accession>
<dbReference type="EnsemblMetazoa" id="tetur13g00180.1">
    <property type="protein sequence ID" value="tetur13g00180.1"/>
    <property type="gene ID" value="tetur13g00180"/>
</dbReference>
<dbReference type="EMBL" id="CAEY01000163">
    <property type="status" value="NOT_ANNOTATED_CDS"/>
    <property type="molecule type" value="Genomic_DNA"/>
</dbReference>